<comment type="pathway">
    <text evidence="1">Cofactor biosynthesis; FMN biosynthesis; FMN from riboflavin (ATP route): step 1/1.</text>
</comment>
<dbReference type="GO" id="GO:0006114">
    <property type="term" value="P:glycerol biosynthetic process"/>
    <property type="evidence" value="ECO:0007669"/>
    <property type="project" value="TreeGrafter"/>
</dbReference>
<evidence type="ECO:0000256" key="7">
    <source>
        <dbReference type="ARBA" id="ARBA00022840"/>
    </source>
</evidence>
<dbReference type="InterPro" id="IPR006439">
    <property type="entry name" value="HAD-SF_hydro_IA"/>
</dbReference>
<keyword evidence="5" id="KW-0808">Transferase</keyword>
<dbReference type="GO" id="GO:0008531">
    <property type="term" value="F:riboflavin kinase activity"/>
    <property type="evidence" value="ECO:0007669"/>
    <property type="project" value="UniProtKB-EC"/>
</dbReference>
<dbReference type="Gene3D" id="1.10.150.240">
    <property type="entry name" value="Putative phosphatase, domain 2"/>
    <property type="match status" value="1"/>
</dbReference>
<dbReference type="InterPro" id="IPR036412">
    <property type="entry name" value="HAD-like_sf"/>
</dbReference>
<sequence>MNSSVKLNHSSNPQESKILAVIIDLDGTLLDTGLISSISSLNFNTIVMDSFSFWVFHVFVFVSERCGKEVLKEFLAKYGKELVKEREACKRVGATHKESSAAIVKDYDLPLTPHQYTNEILPMYRAKWPLAKPLPGANRLIKHLHKHGVPLGLASNSIKEYIEGKISHQQGWKECFSVILGSDQVKSGKPSPDIYLEVAKRLNVDVASCLVIEDSLVGVRAAKAACMNVVAVPPRSEADSSSIADIVLHSLLEFQPELWDLPPFEDWIDNALPLEPIHVKVQYRDGSVWENTEDEISVIPDQVYGVYFGWTKVDKRIMKIVVSIGLQGTAKRNIQMCIVDESTEEIADQQMELVLVGYIRGFNSEGTLAVDSEICKVDKPIASKSLDLPMFMHHFLQED</sequence>
<dbReference type="Pfam" id="PF01687">
    <property type="entry name" value="Flavokinase"/>
    <property type="match status" value="1"/>
</dbReference>
<evidence type="ECO:0000313" key="9">
    <source>
        <dbReference type="EMBL" id="OMO61085.1"/>
    </source>
</evidence>
<name>A0A1R3GSJ9_9ROSI</name>
<evidence type="ECO:0000259" key="8">
    <source>
        <dbReference type="Pfam" id="PF01687"/>
    </source>
</evidence>
<dbReference type="Gene3D" id="2.40.30.30">
    <property type="entry name" value="Riboflavin kinase-like"/>
    <property type="match status" value="1"/>
</dbReference>
<dbReference type="GO" id="GO:0009398">
    <property type="term" value="P:FMN biosynthetic process"/>
    <property type="evidence" value="ECO:0007669"/>
    <property type="project" value="UniProtKB-UniPathway"/>
</dbReference>
<dbReference type="STRING" id="93759.A0A1R3GSJ9"/>
<dbReference type="SUPFAM" id="SSF56784">
    <property type="entry name" value="HAD-like"/>
    <property type="match status" value="1"/>
</dbReference>
<dbReference type="Proteomes" id="UP000187203">
    <property type="component" value="Unassembled WGS sequence"/>
</dbReference>
<reference evidence="10" key="1">
    <citation type="submission" date="2013-09" db="EMBL/GenBank/DDBJ databases">
        <title>Corchorus olitorius genome sequencing.</title>
        <authorList>
            <person name="Alam M."/>
            <person name="Haque M.S."/>
            <person name="Islam M.S."/>
            <person name="Emdad E.M."/>
            <person name="Islam M.M."/>
            <person name="Ahmed B."/>
            <person name="Halim A."/>
            <person name="Hossen Q.M.M."/>
            <person name="Hossain M.Z."/>
            <person name="Ahmed R."/>
            <person name="Khan M.M."/>
            <person name="Islam R."/>
            <person name="Rashid M.M."/>
            <person name="Khan S.A."/>
            <person name="Rahman M.S."/>
            <person name="Alam M."/>
            <person name="Yahiya A.S."/>
            <person name="Khan M.S."/>
            <person name="Azam M.S."/>
            <person name="Haque T."/>
            <person name="Lashkar M.Z.H."/>
            <person name="Akhand A.I."/>
            <person name="Morshed G."/>
            <person name="Roy S."/>
            <person name="Uddin K.S."/>
            <person name="Rabeya T."/>
            <person name="Hossain A.S."/>
            <person name="Chowdhury A."/>
            <person name="Snigdha A.R."/>
            <person name="Mortoza M.S."/>
            <person name="Matin S.A."/>
            <person name="Hoque S.M.E."/>
            <person name="Islam M.K."/>
            <person name="Roy D.K."/>
            <person name="Haider R."/>
            <person name="Moosa M.M."/>
            <person name="Elias S.M."/>
            <person name="Hasan A.M."/>
            <person name="Jahan S."/>
            <person name="Shafiuddin M."/>
            <person name="Mahmood N."/>
            <person name="Shommy N.S."/>
        </authorList>
    </citation>
    <scope>NUCLEOTIDE SEQUENCE [LARGE SCALE GENOMIC DNA]</scope>
    <source>
        <strain evidence="10">cv. O-4</strain>
    </source>
</reference>
<dbReference type="GO" id="GO:0005524">
    <property type="term" value="F:ATP binding"/>
    <property type="evidence" value="ECO:0007669"/>
    <property type="project" value="UniProtKB-KW"/>
</dbReference>
<dbReference type="Gene3D" id="3.40.50.1000">
    <property type="entry name" value="HAD superfamily/HAD-like"/>
    <property type="match status" value="1"/>
</dbReference>
<dbReference type="NCBIfam" id="TIGR01509">
    <property type="entry name" value="HAD-SF-IA-v3"/>
    <property type="match status" value="1"/>
</dbReference>
<dbReference type="SFLD" id="SFLDS00003">
    <property type="entry name" value="Haloacid_Dehalogenase"/>
    <property type="match status" value="1"/>
</dbReference>
<keyword evidence="10" id="KW-1185">Reference proteome</keyword>
<dbReference type="SUPFAM" id="SSF82114">
    <property type="entry name" value="Riboflavin kinase-like"/>
    <property type="match status" value="1"/>
</dbReference>
<evidence type="ECO:0000313" key="10">
    <source>
        <dbReference type="Proteomes" id="UP000187203"/>
    </source>
</evidence>
<protein>
    <recommendedName>
        <fullName evidence="2">riboflavin kinase</fullName>
        <ecNumber evidence="2">2.7.1.26</ecNumber>
    </recommendedName>
</protein>
<dbReference type="FunFam" id="3.40.50.1000:FF:000119">
    <property type="entry name" value="Bifunctional riboflavin kinase/FMN phosphatase"/>
    <property type="match status" value="1"/>
</dbReference>
<proteinExistence type="predicted"/>
<dbReference type="PANTHER" id="PTHR18901:SF44">
    <property type="entry name" value="OS01G0757900 PROTEIN"/>
    <property type="match status" value="1"/>
</dbReference>
<keyword evidence="4" id="KW-0288">FMN</keyword>
<keyword evidence="7" id="KW-0067">ATP-binding</keyword>
<dbReference type="GO" id="GO:0009231">
    <property type="term" value="P:riboflavin biosynthetic process"/>
    <property type="evidence" value="ECO:0007669"/>
    <property type="project" value="InterPro"/>
</dbReference>
<comment type="caution">
    <text evidence="9">The sequence shown here is derived from an EMBL/GenBank/DDBJ whole genome shotgun (WGS) entry which is preliminary data.</text>
</comment>
<dbReference type="AlphaFoldDB" id="A0A1R3GSJ9"/>
<dbReference type="InterPro" id="IPR023465">
    <property type="entry name" value="Riboflavin_kinase_dom_sf"/>
</dbReference>
<dbReference type="InterPro" id="IPR023198">
    <property type="entry name" value="PGP-like_dom2"/>
</dbReference>
<dbReference type="EMBL" id="AWUE01021771">
    <property type="protein sequence ID" value="OMO61085.1"/>
    <property type="molecule type" value="Genomic_DNA"/>
</dbReference>
<dbReference type="UniPathway" id="UPA00276">
    <property type="reaction ID" value="UER00406"/>
</dbReference>
<evidence type="ECO:0000256" key="1">
    <source>
        <dbReference type="ARBA" id="ARBA00005201"/>
    </source>
</evidence>
<evidence type="ECO:0000256" key="6">
    <source>
        <dbReference type="ARBA" id="ARBA00022741"/>
    </source>
</evidence>
<gene>
    <name evidence="9" type="ORF">COLO4_33573</name>
</gene>
<dbReference type="Pfam" id="PF00702">
    <property type="entry name" value="Hydrolase"/>
    <property type="match status" value="1"/>
</dbReference>
<dbReference type="SFLD" id="SFLDG01129">
    <property type="entry name" value="C1.5:_HAD__Beta-PGM__Phosphata"/>
    <property type="match status" value="1"/>
</dbReference>
<evidence type="ECO:0000256" key="3">
    <source>
        <dbReference type="ARBA" id="ARBA00022630"/>
    </source>
</evidence>
<keyword evidence="6" id="KW-0547">Nucleotide-binding</keyword>
<evidence type="ECO:0000256" key="2">
    <source>
        <dbReference type="ARBA" id="ARBA00012105"/>
    </source>
</evidence>
<dbReference type="PRINTS" id="PR00413">
    <property type="entry name" value="HADHALOGNASE"/>
</dbReference>
<evidence type="ECO:0000256" key="4">
    <source>
        <dbReference type="ARBA" id="ARBA00022643"/>
    </source>
</evidence>
<keyword evidence="3" id="KW-0285">Flavoprotein</keyword>
<dbReference type="InterPro" id="IPR023214">
    <property type="entry name" value="HAD_sf"/>
</dbReference>
<dbReference type="OrthoDB" id="276388at2759"/>
<evidence type="ECO:0000256" key="5">
    <source>
        <dbReference type="ARBA" id="ARBA00022679"/>
    </source>
</evidence>
<organism evidence="9 10">
    <name type="scientific">Corchorus olitorius</name>
    <dbReference type="NCBI Taxonomy" id="93759"/>
    <lineage>
        <taxon>Eukaryota</taxon>
        <taxon>Viridiplantae</taxon>
        <taxon>Streptophyta</taxon>
        <taxon>Embryophyta</taxon>
        <taxon>Tracheophyta</taxon>
        <taxon>Spermatophyta</taxon>
        <taxon>Magnoliopsida</taxon>
        <taxon>eudicotyledons</taxon>
        <taxon>Gunneridae</taxon>
        <taxon>Pentapetalae</taxon>
        <taxon>rosids</taxon>
        <taxon>malvids</taxon>
        <taxon>Malvales</taxon>
        <taxon>Malvaceae</taxon>
        <taxon>Grewioideae</taxon>
        <taxon>Apeibeae</taxon>
        <taxon>Corchorus</taxon>
    </lineage>
</organism>
<dbReference type="GO" id="GO:0043136">
    <property type="term" value="F:sn-glycerol 3-phosphatase activity"/>
    <property type="evidence" value="ECO:0007669"/>
    <property type="project" value="TreeGrafter"/>
</dbReference>
<dbReference type="EC" id="2.7.1.26" evidence="2"/>
<keyword evidence="9" id="KW-0378">Hydrolase</keyword>
<accession>A0A1R3GSJ9</accession>
<dbReference type="PANTHER" id="PTHR18901">
    <property type="entry name" value="2-DEOXYGLUCOSE-6-PHOSPHATE PHOSPHATASE 2"/>
    <property type="match status" value="1"/>
</dbReference>
<dbReference type="InterPro" id="IPR015865">
    <property type="entry name" value="Riboflavin_kinase_bac/euk"/>
</dbReference>
<feature type="domain" description="Riboflavin kinase" evidence="8">
    <location>
        <begin position="303"/>
        <end position="361"/>
    </location>
</feature>